<dbReference type="PROSITE" id="PS51257">
    <property type="entry name" value="PROKAR_LIPOPROTEIN"/>
    <property type="match status" value="1"/>
</dbReference>
<sequence length="123" mass="14376">MLKHRFRLFLLVSVFLLFVAGCGPTKADVIDQLVSKEENVLHMHMFSNSRDWDDEVNEVLNSEPALVEHIPHVTVHTEEKKLKWLEVLGLEAKRPVIVIFDHEQMVYHTSEPEQLREYAKTLD</sequence>
<comment type="caution">
    <text evidence="2">The sequence shown here is derived from an EMBL/GenBank/DDBJ whole genome shotgun (WGS) entry which is preliminary data.</text>
</comment>
<feature type="chain" id="PRO_5047447882" description="Lipoprotein" evidence="1">
    <location>
        <begin position="28"/>
        <end position="123"/>
    </location>
</feature>
<dbReference type="Proteomes" id="UP000773462">
    <property type="component" value="Unassembled WGS sequence"/>
</dbReference>
<name>A0ABS4NQ50_9BACL</name>
<keyword evidence="3" id="KW-1185">Reference proteome</keyword>
<evidence type="ECO:0000313" key="3">
    <source>
        <dbReference type="Proteomes" id="UP000773462"/>
    </source>
</evidence>
<evidence type="ECO:0000256" key="1">
    <source>
        <dbReference type="SAM" id="SignalP"/>
    </source>
</evidence>
<dbReference type="EMBL" id="JAGGLV010000006">
    <property type="protein sequence ID" value="MBP2112208.1"/>
    <property type="molecule type" value="Genomic_DNA"/>
</dbReference>
<evidence type="ECO:0008006" key="4">
    <source>
        <dbReference type="Google" id="ProtNLM"/>
    </source>
</evidence>
<evidence type="ECO:0000313" key="2">
    <source>
        <dbReference type="EMBL" id="MBP2112208.1"/>
    </source>
</evidence>
<feature type="signal peptide" evidence="1">
    <location>
        <begin position="1"/>
        <end position="27"/>
    </location>
</feature>
<accession>A0ABS4NQ50</accession>
<organism evidence="2 3">
    <name type="scientific">Paenibacillus silagei</name>
    <dbReference type="NCBI Taxonomy" id="1670801"/>
    <lineage>
        <taxon>Bacteria</taxon>
        <taxon>Bacillati</taxon>
        <taxon>Bacillota</taxon>
        <taxon>Bacilli</taxon>
        <taxon>Bacillales</taxon>
        <taxon>Paenibacillaceae</taxon>
        <taxon>Paenibacillus</taxon>
    </lineage>
</organism>
<reference evidence="2 3" key="1">
    <citation type="submission" date="2021-03" db="EMBL/GenBank/DDBJ databases">
        <title>Genomic Encyclopedia of Type Strains, Phase IV (KMG-IV): sequencing the most valuable type-strain genomes for metagenomic binning, comparative biology and taxonomic classification.</title>
        <authorList>
            <person name="Goeker M."/>
        </authorList>
    </citation>
    <scope>NUCLEOTIDE SEQUENCE [LARGE SCALE GENOMIC DNA]</scope>
    <source>
        <strain evidence="2 3">DSM 101953</strain>
    </source>
</reference>
<gene>
    <name evidence="2" type="ORF">J2Z70_002362</name>
</gene>
<dbReference type="RefSeq" id="WP_036721357.1">
    <property type="nucleotide sequence ID" value="NZ_JAGGLV010000006.1"/>
</dbReference>
<protein>
    <recommendedName>
        <fullName evidence="4">Lipoprotein</fullName>
    </recommendedName>
</protein>
<proteinExistence type="predicted"/>
<keyword evidence="1" id="KW-0732">Signal</keyword>